<dbReference type="SUPFAM" id="SSF48013">
    <property type="entry name" value="NusB-like"/>
    <property type="match status" value="1"/>
</dbReference>
<dbReference type="OrthoDB" id="9810297at2"/>
<accession>A0A0G2Z8F2</accession>
<dbReference type="EMBL" id="CP011232">
    <property type="protein sequence ID" value="AKI97847.1"/>
    <property type="molecule type" value="Genomic_DNA"/>
</dbReference>
<dbReference type="GO" id="GO:0003723">
    <property type="term" value="F:RNA binding"/>
    <property type="evidence" value="ECO:0007669"/>
    <property type="project" value="UniProtKB-KW"/>
</dbReference>
<evidence type="ECO:0000313" key="4">
    <source>
        <dbReference type="Proteomes" id="UP000035159"/>
    </source>
</evidence>
<reference evidence="3 4" key="1">
    <citation type="submission" date="2015-04" db="EMBL/GenBank/DDBJ databases">
        <title>Complete Genome Sequence of Kosmotoga pacifica SLHLJ1.</title>
        <authorList>
            <person name="Jiang L.J."/>
            <person name="Shao Z.Z."/>
            <person name="Jebbar M."/>
        </authorList>
    </citation>
    <scope>NUCLEOTIDE SEQUENCE [LARGE SCALE GENOMIC DNA]</scope>
    <source>
        <strain evidence="3 4">SLHLJ1</strain>
    </source>
</reference>
<dbReference type="Pfam" id="PF01029">
    <property type="entry name" value="NusB"/>
    <property type="match status" value="1"/>
</dbReference>
<name>A0A0G2Z8F2_9BACT</name>
<evidence type="ECO:0000259" key="2">
    <source>
        <dbReference type="Pfam" id="PF01029"/>
    </source>
</evidence>
<evidence type="ECO:0000256" key="1">
    <source>
        <dbReference type="ARBA" id="ARBA00022884"/>
    </source>
</evidence>
<keyword evidence="4" id="KW-1185">Reference proteome</keyword>
<dbReference type="STRING" id="1330330.IX53_08525"/>
<protein>
    <recommendedName>
        <fullName evidence="2">NusB/RsmB/TIM44 domain-containing protein</fullName>
    </recommendedName>
</protein>
<dbReference type="PATRIC" id="fig|1330330.3.peg.1733"/>
<dbReference type="KEGG" id="kpf:IX53_08525"/>
<gene>
    <name evidence="3" type="ORF">IX53_08525</name>
</gene>
<dbReference type="GO" id="GO:0006355">
    <property type="term" value="P:regulation of DNA-templated transcription"/>
    <property type="evidence" value="ECO:0007669"/>
    <property type="project" value="InterPro"/>
</dbReference>
<sequence length="335" mass="39140">MKKGTREIALEILSFFDKNGYIPSKKVEIALSTLSFEERKFTVNLYMGALRKQVFIDHILKKYLKRPDKLPAAVRNALRLGVFQIYFVDSVPEYAAIKETVSLVGVKSFKNLVNAVLRRIANERIEFDFLPLWLRHSHPEWLVSYFKALPYLDDLEPLLEYNQAPPLETYLIDEMKRAELEENSYFFTDSEFSDVAILVERGIGKPELHRVDEMEYILEKTGEKVLRKSGSMLSLLNEKPWLFRTLKRDDFSKATESLLSELANCEHKVFFLLLDSYSLEETRGLMHRLIKRGYSPEGFDVTFGGRLKGKEQDYGVYYFPPDAPRPCFVSYLRRR</sequence>
<organism evidence="3 4">
    <name type="scientific">Kosmotoga pacifica</name>
    <dbReference type="NCBI Taxonomy" id="1330330"/>
    <lineage>
        <taxon>Bacteria</taxon>
        <taxon>Thermotogati</taxon>
        <taxon>Thermotogota</taxon>
        <taxon>Thermotogae</taxon>
        <taxon>Kosmotogales</taxon>
        <taxon>Kosmotogaceae</taxon>
        <taxon>Kosmotoga</taxon>
    </lineage>
</organism>
<keyword evidence="1" id="KW-0694">RNA-binding</keyword>
<dbReference type="RefSeq" id="WP_047754982.1">
    <property type="nucleotide sequence ID" value="NZ_CAJUHA010000005.1"/>
</dbReference>
<feature type="domain" description="NusB/RsmB/TIM44" evidence="2">
    <location>
        <begin position="5"/>
        <end position="121"/>
    </location>
</feature>
<evidence type="ECO:0000313" key="3">
    <source>
        <dbReference type="EMBL" id="AKI97847.1"/>
    </source>
</evidence>
<dbReference type="AlphaFoldDB" id="A0A0G2Z8F2"/>
<dbReference type="Proteomes" id="UP000035159">
    <property type="component" value="Chromosome"/>
</dbReference>
<dbReference type="Gene3D" id="1.10.940.10">
    <property type="entry name" value="NusB-like"/>
    <property type="match status" value="1"/>
</dbReference>
<dbReference type="InterPro" id="IPR006027">
    <property type="entry name" value="NusB_RsmB_TIM44"/>
</dbReference>
<dbReference type="InterPro" id="IPR035926">
    <property type="entry name" value="NusB-like_sf"/>
</dbReference>
<proteinExistence type="predicted"/>